<dbReference type="EMBL" id="KQ241989">
    <property type="protein sequence ID" value="KNC81841.1"/>
    <property type="molecule type" value="Genomic_DNA"/>
</dbReference>
<feature type="domain" description="Helicase ATP-binding" evidence="11">
    <location>
        <begin position="68"/>
        <end position="249"/>
    </location>
</feature>
<dbReference type="EC" id="3.6.4.13" evidence="2"/>
<evidence type="ECO:0000256" key="9">
    <source>
        <dbReference type="PROSITE-ProRule" id="PRU00552"/>
    </source>
</evidence>
<dbReference type="GO" id="GO:0016887">
    <property type="term" value="F:ATP hydrolysis activity"/>
    <property type="evidence" value="ECO:0007669"/>
    <property type="project" value="RHEA"/>
</dbReference>
<name>A0A0L0FZ40_9EUKA</name>
<feature type="domain" description="Helicase C-terminal" evidence="12">
    <location>
        <begin position="277"/>
        <end position="425"/>
    </location>
</feature>
<dbReference type="InterPro" id="IPR014001">
    <property type="entry name" value="Helicase_ATP-bd"/>
</dbReference>
<feature type="compositionally biased region" description="Basic and acidic residues" evidence="10">
    <location>
        <begin position="799"/>
        <end position="811"/>
    </location>
</feature>
<dbReference type="OrthoDB" id="10261375at2759"/>
<evidence type="ECO:0000256" key="1">
    <source>
        <dbReference type="ARBA" id="ARBA00010379"/>
    </source>
</evidence>
<dbReference type="PANTHER" id="PTHR47959">
    <property type="entry name" value="ATP-DEPENDENT RNA HELICASE RHLE-RELATED"/>
    <property type="match status" value="1"/>
</dbReference>
<dbReference type="GO" id="GO:0005524">
    <property type="term" value="F:ATP binding"/>
    <property type="evidence" value="ECO:0007669"/>
    <property type="project" value="UniProtKB-KW"/>
</dbReference>
<dbReference type="InterPro" id="IPR012541">
    <property type="entry name" value="DBP10_C"/>
</dbReference>
<evidence type="ECO:0000259" key="12">
    <source>
        <dbReference type="PROSITE" id="PS51194"/>
    </source>
</evidence>
<keyword evidence="6" id="KW-0067">ATP-binding</keyword>
<dbReference type="GeneID" id="25906365"/>
<feature type="short sequence motif" description="Q motif" evidence="9">
    <location>
        <begin position="37"/>
        <end position="65"/>
    </location>
</feature>
<organism evidence="14 15">
    <name type="scientific">Sphaeroforma arctica JP610</name>
    <dbReference type="NCBI Taxonomy" id="667725"/>
    <lineage>
        <taxon>Eukaryota</taxon>
        <taxon>Ichthyosporea</taxon>
        <taxon>Ichthyophonida</taxon>
        <taxon>Sphaeroforma</taxon>
    </lineage>
</organism>
<accession>A0A0L0FZ40</accession>
<evidence type="ECO:0000313" key="15">
    <source>
        <dbReference type="Proteomes" id="UP000054560"/>
    </source>
</evidence>
<dbReference type="GO" id="GO:0003723">
    <property type="term" value="F:RNA binding"/>
    <property type="evidence" value="ECO:0007669"/>
    <property type="project" value="UniProtKB-KW"/>
</dbReference>
<dbReference type="Pfam" id="PF00271">
    <property type="entry name" value="Helicase_C"/>
    <property type="match status" value="1"/>
</dbReference>
<dbReference type="eggNOG" id="KOG0337">
    <property type="taxonomic scope" value="Eukaryota"/>
</dbReference>
<dbReference type="InterPro" id="IPR027417">
    <property type="entry name" value="P-loop_NTPase"/>
</dbReference>
<dbReference type="GO" id="GO:0005634">
    <property type="term" value="C:nucleus"/>
    <property type="evidence" value="ECO:0007669"/>
    <property type="project" value="InterPro"/>
</dbReference>
<dbReference type="InterPro" id="IPR050079">
    <property type="entry name" value="DEAD_box_RNA_helicase"/>
</dbReference>
<dbReference type="Proteomes" id="UP000054560">
    <property type="component" value="Unassembled WGS sequence"/>
</dbReference>
<feature type="domain" description="DEAD-box RNA helicase Q" evidence="13">
    <location>
        <begin position="37"/>
        <end position="65"/>
    </location>
</feature>
<keyword evidence="15" id="KW-1185">Reference proteome</keyword>
<dbReference type="PROSITE" id="PS51195">
    <property type="entry name" value="Q_MOTIF"/>
    <property type="match status" value="1"/>
</dbReference>
<evidence type="ECO:0000256" key="5">
    <source>
        <dbReference type="ARBA" id="ARBA00022806"/>
    </source>
</evidence>
<evidence type="ECO:0000259" key="13">
    <source>
        <dbReference type="PROSITE" id="PS51195"/>
    </source>
</evidence>
<feature type="compositionally biased region" description="Acidic residues" evidence="10">
    <location>
        <begin position="622"/>
        <end position="633"/>
    </location>
</feature>
<dbReference type="InterPro" id="IPR001650">
    <property type="entry name" value="Helicase_C-like"/>
</dbReference>
<gene>
    <name evidence="14" type="ORF">SARC_05861</name>
</gene>
<dbReference type="PROSITE" id="PS51192">
    <property type="entry name" value="HELICASE_ATP_BIND_1"/>
    <property type="match status" value="1"/>
</dbReference>
<comment type="similarity">
    <text evidence="1">Belongs to the DEAD box helicase family. DDX54/DBP10 subfamily.</text>
</comment>
<feature type="compositionally biased region" description="Basic and acidic residues" evidence="10">
    <location>
        <begin position="612"/>
        <end position="621"/>
    </location>
</feature>
<reference evidence="14 15" key="1">
    <citation type="submission" date="2011-02" db="EMBL/GenBank/DDBJ databases">
        <title>The Genome Sequence of Sphaeroforma arctica JP610.</title>
        <authorList>
            <consortium name="The Broad Institute Genome Sequencing Platform"/>
            <person name="Russ C."/>
            <person name="Cuomo C."/>
            <person name="Young S.K."/>
            <person name="Zeng Q."/>
            <person name="Gargeya S."/>
            <person name="Alvarado L."/>
            <person name="Berlin A."/>
            <person name="Chapman S.B."/>
            <person name="Chen Z."/>
            <person name="Freedman E."/>
            <person name="Gellesch M."/>
            <person name="Goldberg J."/>
            <person name="Griggs A."/>
            <person name="Gujja S."/>
            <person name="Heilman E."/>
            <person name="Heiman D."/>
            <person name="Howarth C."/>
            <person name="Mehta T."/>
            <person name="Neiman D."/>
            <person name="Pearson M."/>
            <person name="Roberts A."/>
            <person name="Saif S."/>
            <person name="Shea T."/>
            <person name="Shenoy N."/>
            <person name="Sisk P."/>
            <person name="Stolte C."/>
            <person name="Sykes S."/>
            <person name="White J."/>
            <person name="Yandava C."/>
            <person name="Burger G."/>
            <person name="Gray M.W."/>
            <person name="Holland P.W.H."/>
            <person name="King N."/>
            <person name="Lang F.B.F."/>
            <person name="Roger A.J."/>
            <person name="Ruiz-Trillo I."/>
            <person name="Haas B."/>
            <person name="Nusbaum C."/>
            <person name="Birren B."/>
        </authorList>
    </citation>
    <scope>NUCLEOTIDE SEQUENCE [LARGE SCALE GENOMIC DNA]</scope>
    <source>
        <strain evidence="14 15">JP610</strain>
    </source>
</reference>
<dbReference type="STRING" id="667725.A0A0L0FZ40"/>
<dbReference type="CDD" id="cd18787">
    <property type="entry name" value="SF2_C_DEAD"/>
    <property type="match status" value="1"/>
</dbReference>
<dbReference type="RefSeq" id="XP_014155743.1">
    <property type="nucleotide sequence ID" value="XM_014300268.1"/>
</dbReference>
<protein>
    <recommendedName>
        <fullName evidence="2">RNA helicase</fullName>
        <ecNumber evidence="2">3.6.4.13</ecNumber>
    </recommendedName>
</protein>
<keyword evidence="5" id="KW-0347">Helicase</keyword>
<feature type="region of interest" description="Disordered" evidence="10">
    <location>
        <begin position="612"/>
        <end position="633"/>
    </location>
</feature>
<feature type="compositionally biased region" description="Basic residues" evidence="10">
    <location>
        <begin position="701"/>
        <end position="713"/>
    </location>
</feature>
<dbReference type="SMART" id="SM00487">
    <property type="entry name" value="DEXDc"/>
    <property type="match status" value="1"/>
</dbReference>
<evidence type="ECO:0000256" key="2">
    <source>
        <dbReference type="ARBA" id="ARBA00012552"/>
    </source>
</evidence>
<evidence type="ECO:0000256" key="6">
    <source>
        <dbReference type="ARBA" id="ARBA00022840"/>
    </source>
</evidence>
<dbReference type="Pfam" id="PF00270">
    <property type="entry name" value="DEAD"/>
    <property type="match status" value="1"/>
</dbReference>
<proteinExistence type="inferred from homology"/>
<dbReference type="SUPFAM" id="SSF52540">
    <property type="entry name" value="P-loop containing nucleoside triphosphate hydrolases"/>
    <property type="match status" value="1"/>
</dbReference>
<sequence>MSGFVLPSFPTNAPSMGDVDEEIIRRTNAKARGAKAGTFQAMGLNPLLLKGITQKGYKVPTPIQRKTIPLGLEGRDVVAMARTGSGKSAAFLIPLFEKLLLKKTTTMISDGSKGTGVRSLVLSPTRELALQTLGFIKDLGKHLQMRSCLIVGGDSIEDQFTLLHNNPDIVVATPGRLTHLLVEMNLPLSACEYVVFDECDRLFEMGFEEQVKEISARLPADRQTMLFSATLPRTLVDFAQAGLKDPVLIRLDVDTKLPAELKLSFYSVRQNDRLALLLHILRTKISEDEKTLVFVATKHHVEFMRELLETEKILCSYCYGSLDMTARKIQVAKFRSGKAPVLIVTDVAARGIDIPQLDNVIMYDFSPSPKLFVHRVGRVARAGRHGSAYCMVMPEEVPYYLDLMLFLGRDVRIAGRLNRGNTDTSDDTDNIIGTVPEILLMDLREHVKELHKSNYDLGSVAKTVENAYQMYNKSRPKPSSASVRRAKDEIVGHHVAIHPDFLGLVDEHALAASEILKKVAGYKSANTVFETSRLKNSAAADAMKKKRQIHSGVIEKVKKQKQERKEMETAEIAKLNGNARQGDKKRKAAEMETASDQLIGKMFGTIIDPAKRSRDYKKDEETHEDDDAGAEFEDMHDDEVNNAVNTVTVKRSKRDETNYIPYQSKNHHHETGLALGDSFVMAARDAVVEFTGDDDGDLRKQTQKKKWDRKKKKYVGEANDDPTKKKVKTESGNYINASYRGNLYSEWKNKHHVTGGAGESSLPQITGARGRGRGNYKQGNQKQQKSEHVPLRGKGPQNRVKEEMKNKDQMLKTRKKTQRVKEHLQKVEKKKAAGKRGGGGGSKGKGKGGR</sequence>
<keyword evidence="7" id="KW-0694">RNA-binding</keyword>
<keyword evidence="4" id="KW-0378">Hydrolase</keyword>
<dbReference type="InterPro" id="IPR011545">
    <property type="entry name" value="DEAD/DEAH_box_helicase_dom"/>
</dbReference>
<dbReference type="GO" id="GO:0003724">
    <property type="term" value="F:RNA helicase activity"/>
    <property type="evidence" value="ECO:0007669"/>
    <property type="project" value="UniProtKB-EC"/>
</dbReference>
<feature type="compositionally biased region" description="Basic and acidic residues" evidence="10">
    <location>
        <begin position="819"/>
        <end position="831"/>
    </location>
</feature>
<dbReference type="SMART" id="SM01123">
    <property type="entry name" value="DBP10CT"/>
    <property type="match status" value="1"/>
</dbReference>
<evidence type="ECO:0000256" key="3">
    <source>
        <dbReference type="ARBA" id="ARBA00022741"/>
    </source>
</evidence>
<dbReference type="SMART" id="SM00490">
    <property type="entry name" value="HELICc"/>
    <property type="match status" value="1"/>
</dbReference>
<evidence type="ECO:0000256" key="7">
    <source>
        <dbReference type="ARBA" id="ARBA00022884"/>
    </source>
</evidence>
<dbReference type="AlphaFoldDB" id="A0A0L0FZ40"/>
<comment type="catalytic activity">
    <reaction evidence="8">
        <text>ATP + H2O = ADP + phosphate + H(+)</text>
        <dbReference type="Rhea" id="RHEA:13065"/>
        <dbReference type="ChEBI" id="CHEBI:15377"/>
        <dbReference type="ChEBI" id="CHEBI:15378"/>
        <dbReference type="ChEBI" id="CHEBI:30616"/>
        <dbReference type="ChEBI" id="CHEBI:43474"/>
        <dbReference type="ChEBI" id="CHEBI:456216"/>
        <dbReference type="EC" id="3.6.4.13"/>
    </reaction>
</comment>
<evidence type="ECO:0000256" key="4">
    <source>
        <dbReference type="ARBA" id="ARBA00022801"/>
    </source>
</evidence>
<dbReference type="PANTHER" id="PTHR47959:SF8">
    <property type="entry name" value="RNA HELICASE"/>
    <property type="match status" value="1"/>
</dbReference>
<dbReference type="GO" id="GO:0005829">
    <property type="term" value="C:cytosol"/>
    <property type="evidence" value="ECO:0007669"/>
    <property type="project" value="TreeGrafter"/>
</dbReference>
<dbReference type="Pfam" id="PF08147">
    <property type="entry name" value="DBP10CT"/>
    <property type="match status" value="1"/>
</dbReference>
<feature type="region of interest" description="Disordered" evidence="10">
    <location>
        <begin position="692"/>
        <end position="850"/>
    </location>
</feature>
<evidence type="ECO:0000256" key="10">
    <source>
        <dbReference type="SAM" id="MobiDB-lite"/>
    </source>
</evidence>
<evidence type="ECO:0000259" key="11">
    <source>
        <dbReference type="PROSITE" id="PS51192"/>
    </source>
</evidence>
<dbReference type="PROSITE" id="PS51194">
    <property type="entry name" value="HELICASE_CTER"/>
    <property type="match status" value="1"/>
</dbReference>
<evidence type="ECO:0000256" key="8">
    <source>
        <dbReference type="ARBA" id="ARBA00047984"/>
    </source>
</evidence>
<dbReference type="Gene3D" id="3.40.50.300">
    <property type="entry name" value="P-loop containing nucleotide triphosphate hydrolases"/>
    <property type="match status" value="2"/>
</dbReference>
<dbReference type="InterPro" id="IPR014014">
    <property type="entry name" value="RNA_helicase_DEAD_Q_motif"/>
</dbReference>
<evidence type="ECO:0000313" key="14">
    <source>
        <dbReference type="EMBL" id="KNC81841.1"/>
    </source>
</evidence>
<keyword evidence="3" id="KW-0547">Nucleotide-binding</keyword>